<dbReference type="Pfam" id="PF20431">
    <property type="entry name" value="E_motif"/>
    <property type="match status" value="1"/>
</dbReference>
<dbReference type="Pfam" id="PF13041">
    <property type="entry name" value="PPR_2"/>
    <property type="match status" value="1"/>
</dbReference>
<gene>
    <name evidence="4" type="ORF">HanXRQr2_Chr16g0745301</name>
</gene>
<accession>A0A9K3DR22</accession>
<dbReference type="Gramene" id="mRNA:HanXRQr2_Chr16g0745301">
    <property type="protein sequence ID" value="CDS:HanXRQr2_Chr16g0745301.1"/>
    <property type="gene ID" value="HanXRQr2_Chr16g0745301"/>
</dbReference>
<protein>
    <submittedName>
        <fullName evidence="4">Tetratricopeptide-like helical domain superfamily</fullName>
    </submittedName>
</protein>
<comment type="caution">
    <text evidence="4">The sequence shown here is derived from an EMBL/GenBank/DDBJ whole genome shotgun (WGS) entry which is preliminary data.</text>
</comment>
<keyword evidence="5" id="KW-1185">Reference proteome</keyword>
<dbReference type="EMBL" id="MNCJ02000331">
    <property type="protein sequence ID" value="KAF5759764.1"/>
    <property type="molecule type" value="Genomic_DNA"/>
</dbReference>
<evidence type="ECO:0000256" key="3">
    <source>
        <dbReference type="SAM" id="MobiDB-lite"/>
    </source>
</evidence>
<dbReference type="AlphaFoldDB" id="A0A9K3DR22"/>
<feature type="repeat" description="PPR" evidence="2">
    <location>
        <begin position="201"/>
        <end position="235"/>
    </location>
</feature>
<evidence type="ECO:0000256" key="1">
    <source>
        <dbReference type="ARBA" id="ARBA00022737"/>
    </source>
</evidence>
<dbReference type="PANTHER" id="PTHR47926">
    <property type="entry name" value="PENTATRICOPEPTIDE REPEAT-CONTAINING PROTEIN"/>
    <property type="match status" value="1"/>
</dbReference>
<evidence type="ECO:0000313" key="4">
    <source>
        <dbReference type="EMBL" id="KAF5759764.1"/>
    </source>
</evidence>
<dbReference type="InterPro" id="IPR046960">
    <property type="entry name" value="PPR_At4g14850-like_plant"/>
</dbReference>
<reference evidence="4" key="2">
    <citation type="submission" date="2020-06" db="EMBL/GenBank/DDBJ databases">
        <title>Helianthus annuus Genome sequencing and assembly Release 2.</title>
        <authorList>
            <person name="Gouzy J."/>
            <person name="Langlade N."/>
            <person name="Munos S."/>
        </authorList>
    </citation>
    <scope>NUCLEOTIDE SEQUENCE</scope>
    <source>
        <tissue evidence="4">Leaves</tissue>
    </source>
</reference>
<feature type="repeat" description="PPR" evidence="2">
    <location>
        <begin position="408"/>
        <end position="438"/>
    </location>
</feature>
<dbReference type="GO" id="GO:0009451">
    <property type="term" value="P:RNA modification"/>
    <property type="evidence" value="ECO:0007669"/>
    <property type="project" value="InterPro"/>
</dbReference>
<sequence>MLLHPKNQTNMKSYSEPNDRKGNTPPVNMNTSLSSLKSLLDKCSKHENLITQIHAIAITSGLFHTHQIIACKLLNTYAKQLNNPTKAHKTFYQIHNPDIISWTCLMSLHLHAQQPFKTLSLFSDMITSTGFNPDGHCILAALSACGSVKNFLMGKMLHGMVVRYELDGEKVIVSNALIDLYSRVGRVDLGRKVFEMMGVKDVASWTSLVNGYVLCGDLVAAGQVFDEMPERNVVSWTAMIVGYVRGKDVVRGLKLFREMRMEGGGENRPTSITVVAVLSGCADVGALDFGGAVHAYVNKVADLVTDVSVNNALIDMYAKGGSLEFARKVFSKMSKKDVFSWTSLISGLALHGEGRAAVEVFNDMTCTKLFPNEITFLSVLSACSHGGLIKEGRFIFDTMVHTYGVKPTIKHYGCMMDLFCRAGHITEAMELIKKMPMKPDAVIWRSVLSACLIKQDLQLAETAAKKVVELEPNDDGVYMLLWNLYRLTNKWEDALTTRKLMRNRNIKKQPGCSWIEINGLVHEFTADGTMDQLAIDMQTLLEVLNGQSRLVHDVFIL</sequence>
<dbReference type="PANTHER" id="PTHR47926:SF497">
    <property type="entry name" value="TETRATRICOPEPTIDE-LIKE HELICAL DOMAIN SUPERFAMILY"/>
    <property type="match status" value="1"/>
</dbReference>
<organism evidence="4 5">
    <name type="scientific">Helianthus annuus</name>
    <name type="common">Common sunflower</name>
    <dbReference type="NCBI Taxonomy" id="4232"/>
    <lineage>
        <taxon>Eukaryota</taxon>
        <taxon>Viridiplantae</taxon>
        <taxon>Streptophyta</taxon>
        <taxon>Embryophyta</taxon>
        <taxon>Tracheophyta</taxon>
        <taxon>Spermatophyta</taxon>
        <taxon>Magnoliopsida</taxon>
        <taxon>eudicotyledons</taxon>
        <taxon>Gunneridae</taxon>
        <taxon>Pentapetalae</taxon>
        <taxon>asterids</taxon>
        <taxon>campanulids</taxon>
        <taxon>Asterales</taxon>
        <taxon>Asteraceae</taxon>
        <taxon>Asteroideae</taxon>
        <taxon>Heliantheae alliance</taxon>
        <taxon>Heliantheae</taxon>
        <taxon>Helianthus</taxon>
    </lineage>
</organism>
<feature type="compositionally biased region" description="Polar residues" evidence="3">
    <location>
        <begin position="1"/>
        <end position="16"/>
    </location>
</feature>
<evidence type="ECO:0000256" key="2">
    <source>
        <dbReference type="PROSITE-ProRule" id="PRU00708"/>
    </source>
</evidence>
<dbReference type="InterPro" id="IPR046848">
    <property type="entry name" value="E_motif"/>
</dbReference>
<proteinExistence type="predicted"/>
<dbReference type="Pfam" id="PF12854">
    <property type="entry name" value="PPR_1"/>
    <property type="match status" value="1"/>
</dbReference>
<dbReference type="PROSITE" id="PS51375">
    <property type="entry name" value="PPR"/>
    <property type="match status" value="4"/>
</dbReference>
<feature type="region of interest" description="Disordered" evidence="3">
    <location>
        <begin position="1"/>
        <end position="28"/>
    </location>
</feature>
<dbReference type="SUPFAM" id="SSF48452">
    <property type="entry name" value="TPR-like"/>
    <property type="match status" value="1"/>
</dbReference>
<feature type="repeat" description="PPR" evidence="2">
    <location>
        <begin position="337"/>
        <end position="371"/>
    </location>
</feature>
<dbReference type="InterPro" id="IPR002885">
    <property type="entry name" value="PPR_rpt"/>
</dbReference>
<dbReference type="InterPro" id="IPR011990">
    <property type="entry name" value="TPR-like_helical_dom_sf"/>
</dbReference>
<evidence type="ECO:0000313" key="5">
    <source>
        <dbReference type="Proteomes" id="UP000215914"/>
    </source>
</evidence>
<dbReference type="FunFam" id="1.25.40.10:FF:001093">
    <property type="entry name" value="Pentatricopeptide repeat-containing protein At2g34400"/>
    <property type="match status" value="1"/>
</dbReference>
<dbReference type="NCBIfam" id="TIGR00756">
    <property type="entry name" value="PPR"/>
    <property type="match status" value="5"/>
</dbReference>
<name>A0A9K3DR22_HELAN</name>
<dbReference type="Gene3D" id="1.25.40.10">
    <property type="entry name" value="Tetratricopeptide repeat domain"/>
    <property type="match status" value="3"/>
</dbReference>
<dbReference type="Proteomes" id="UP000215914">
    <property type="component" value="Unassembled WGS sequence"/>
</dbReference>
<keyword evidence="1" id="KW-0677">Repeat</keyword>
<dbReference type="FunFam" id="1.25.40.10:FF:000348">
    <property type="entry name" value="Pentatricopeptide repeat-containing protein chloroplastic"/>
    <property type="match status" value="1"/>
</dbReference>
<dbReference type="Pfam" id="PF01535">
    <property type="entry name" value="PPR"/>
    <property type="match status" value="3"/>
</dbReference>
<dbReference type="GO" id="GO:0003723">
    <property type="term" value="F:RNA binding"/>
    <property type="evidence" value="ECO:0007669"/>
    <property type="project" value="InterPro"/>
</dbReference>
<feature type="repeat" description="PPR" evidence="2">
    <location>
        <begin position="306"/>
        <end position="336"/>
    </location>
</feature>
<reference evidence="4" key="1">
    <citation type="journal article" date="2017" name="Nature">
        <title>The sunflower genome provides insights into oil metabolism, flowering and Asterid evolution.</title>
        <authorList>
            <person name="Badouin H."/>
            <person name="Gouzy J."/>
            <person name="Grassa C.J."/>
            <person name="Murat F."/>
            <person name="Staton S.E."/>
            <person name="Cottret L."/>
            <person name="Lelandais-Briere C."/>
            <person name="Owens G.L."/>
            <person name="Carrere S."/>
            <person name="Mayjonade B."/>
            <person name="Legrand L."/>
            <person name="Gill N."/>
            <person name="Kane N.C."/>
            <person name="Bowers J.E."/>
            <person name="Hubner S."/>
            <person name="Bellec A."/>
            <person name="Berard A."/>
            <person name="Berges H."/>
            <person name="Blanchet N."/>
            <person name="Boniface M.C."/>
            <person name="Brunel D."/>
            <person name="Catrice O."/>
            <person name="Chaidir N."/>
            <person name="Claudel C."/>
            <person name="Donnadieu C."/>
            <person name="Faraut T."/>
            <person name="Fievet G."/>
            <person name="Helmstetter N."/>
            <person name="King M."/>
            <person name="Knapp S.J."/>
            <person name="Lai Z."/>
            <person name="Le Paslier M.C."/>
            <person name="Lippi Y."/>
            <person name="Lorenzon L."/>
            <person name="Mandel J.R."/>
            <person name="Marage G."/>
            <person name="Marchand G."/>
            <person name="Marquand E."/>
            <person name="Bret-Mestries E."/>
            <person name="Morien E."/>
            <person name="Nambeesan S."/>
            <person name="Nguyen T."/>
            <person name="Pegot-Espagnet P."/>
            <person name="Pouilly N."/>
            <person name="Raftis F."/>
            <person name="Sallet E."/>
            <person name="Schiex T."/>
            <person name="Thomas J."/>
            <person name="Vandecasteele C."/>
            <person name="Vares D."/>
            <person name="Vear F."/>
            <person name="Vautrin S."/>
            <person name="Crespi M."/>
            <person name="Mangin B."/>
            <person name="Burke J.M."/>
            <person name="Salse J."/>
            <person name="Munos S."/>
            <person name="Vincourt P."/>
            <person name="Rieseberg L.H."/>
            <person name="Langlade N.B."/>
        </authorList>
    </citation>
    <scope>NUCLEOTIDE SEQUENCE</scope>
    <source>
        <tissue evidence="4">Leaves</tissue>
    </source>
</reference>